<keyword evidence="3" id="KW-1185">Reference proteome</keyword>
<name>U2Q8G7_EUBRA</name>
<evidence type="ECO:0000313" key="3">
    <source>
        <dbReference type="Proteomes" id="UP000016608"/>
    </source>
</evidence>
<keyword evidence="1" id="KW-1133">Transmembrane helix</keyword>
<feature type="transmembrane region" description="Helical" evidence="1">
    <location>
        <begin position="37"/>
        <end position="56"/>
    </location>
</feature>
<dbReference type="Proteomes" id="UP000016608">
    <property type="component" value="Unassembled WGS sequence"/>
</dbReference>
<gene>
    <name evidence="2" type="ORF">HMPREF0373_00185</name>
</gene>
<dbReference type="AlphaFoldDB" id="U2Q8G7"/>
<dbReference type="HOGENOM" id="CLU_1459246_0_0_9"/>
<comment type="caution">
    <text evidence="2">The sequence shown here is derived from an EMBL/GenBank/DDBJ whole genome shotgun (WGS) entry which is preliminary data.</text>
</comment>
<keyword evidence="1" id="KW-0812">Transmembrane</keyword>
<dbReference type="eggNOG" id="ENOG502ZEUN">
    <property type="taxonomic scope" value="Bacteria"/>
</dbReference>
<dbReference type="EMBL" id="AWVJ01000009">
    <property type="protein sequence ID" value="ERK52369.1"/>
    <property type="molecule type" value="Genomic_DNA"/>
</dbReference>
<protein>
    <submittedName>
        <fullName evidence="2">Uncharacterized protein</fullName>
    </submittedName>
</protein>
<feature type="transmembrane region" description="Helical" evidence="1">
    <location>
        <begin position="68"/>
        <end position="87"/>
    </location>
</feature>
<accession>U2Q8G7</accession>
<sequence length="185" mass="21411">MEDLRMMLLYFNSEKGMNYYYSNETQQIYAMKNKGSGGLQVGLVAGASMIIYFVLNKIDVQIKTNVNILYWTTLILGIIAGQILFYLGKKRLDRLIKETAVEYTCSKLEIEQFVKEGKKQLGSNTCLVIILLIICFAYRPLMMIISPYSAVVTVCHFIIWTLTILLLESYLYTKPIARYKYYKNI</sequence>
<proteinExistence type="predicted"/>
<evidence type="ECO:0000256" key="1">
    <source>
        <dbReference type="SAM" id="Phobius"/>
    </source>
</evidence>
<evidence type="ECO:0000313" key="2">
    <source>
        <dbReference type="EMBL" id="ERK52369.1"/>
    </source>
</evidence>
<reference evidence="2 3" key="1">
    <citation type="submission" date="2013-06" db="EMBL/GenBank/DDBJ databases">
        <authorList>
            <person name="Weinstock G."/>
            <person name="Sodergren E."/>
            <person name="Lobos E.A."/>
            <person name="Fulton L."/>
            <person name="Fulton R."/>
            <person name="Courtney L."/>
            <person name="Fronick C."/>
            <person name="O'Laughlin M."/>
            <person name="Godfrey J."/>
            <person name="Wilson R.M."/>
            <person name="Miner T."/>
            <person name="Farmer C."/>
            <person name="Delehaunty K."/>
            <person name="Cordes M."/>
            <person name="Minx P."/>
            <person name="Tomlinson C."/>
            <person name="Chen J."/>
            <person name="Wollam A."/>
            <person name="Pepin K.H."/>
            <person name="Bhonagiri V."/>
            <person name="Zhang X."/>
            <person name="Warren W."/>
            <person name="Mitreva M."/>
            <person name="Mardis E.R."/>
            <person name="Wilson R.K."/>
        </authorList>
    </citation>
    <scope>NUCLEOTIDE SEQUENCE [LARGE SCALE GENOMIC DNA]</scope>
    <source>
        <strain evidence="2 3">ATCC 29099</strain>
    </source>
</reference>
<keyword evidence="1" id="KW-0472">Membrane</keyword>
<feature type="transmembrane region" description="Helical" evidence="1">
    <location>
        <begin position="151"/>
        <end position="173"/>
    </location>
</feature>
<organism evidence="2 3">
    <name type="scientific">Eubacterium ramulus ATCC 29099</name>
    <dbReference type="NCBI Taxonomy" id="1256908"/>
    <lineage>
        <taxon>Bacteria</taxon>
        <taxon>Bacillati</taxon>
        <taxon>Bacillota</taxon>
        <taxon>Clostridia</taxon>
        <taxon>Eubacteriales</taxon>
        <taxon>Eubacteriaceae</taxon>
        <taxon>Eubacterium</taxon>
    </lineage>
</organism>
<feature type="transmembrane region" description="Helical" evidence="1">
    <location>
        <begin position="125"/>
        <end position="145"/>
    </location>
</feature>